<sequence>MESSHHARPGSVWGGWGCVYGGYSCTAPGRLMEDRGFSTLHMCGVCGQRQITLKVFRLKNEAETEQRDQGEAR</sequence>
<organism evidence="1 2">
    <name type="scientific">Knipowitschia caucasica</name>
    <name type="common">Caucasian dwarf goby</name>
    <name type="synonym">Pomatoschistus caucasicus</name>
    <dbReference type="NCBI Taxonomy" id="637954"/>
    <lineage>
        <taxon>Eukaryota</taxon>
        <taxon>Metazoa</taxon>
        <taxon>Chordata</taxon>
        <taxon>Craniata</taxon>
        <taxon>Vertebrata</taxon>
        <taxon>Euteleostomi</taxon>
        <taxon>Actinopterygii</taxon>
        <taxon>Neopterygii</taxon>
        <taxon>Teleostei</taxon>
        <taxon>Neoteleostei</taxon>
        <taxon>Acanthomorphata</taxon>
        <taxon>Gobiaria</taxon>
        <taxon>Gobiiformes</taxon>
        <taxon>Gobioidei</taxon>
        <taxon>Gobiidae</taxon>
        <taxon>Gobiinae</taxon>
        <taxon>Knipowitschia</taxon>
    </lineage>
</organism>
<protein>
    <submittedName>
        <fullName evidence="1">Uncharacterized protein</fullName>
    </submittedName>
</protein>
<dbReference type="EMBL" id="OZ035830">
    <property type="protein sequence ID" value="CAL1614565.1"/>
    <property type="molecule type" value="Genomic_DNA"/>
</dbReference>
<gene>
    <name evidence="1" type="ORF">KC01_LOCUS40601</name>
</gene>
<dbReference type="AlphaFoldDB" id="A0AAV2MMP1"/>
<evidence type="ECO:0000313" key="1">
    <source>
        <dbReference type="EMBL" id="CAL1614565.1"/>
    </source>
</evidence>
<proteinExistence type="predicted"/>
<dbReference type="Proteomes" id="UP001497482">
    <property type="component" value="Chromosome 8"/>
</dbReference>
<evidence type="ECO:0000313" key="2">
    <source>
        <dbReference type="Proteomes" id="UP001497482"/>
    </source>
</evidence>
<name>A0AAV2MMP1_KNICA</name>
<reference evidence="1 2" key="1">
    <citation type="submission" date="2024-04" db="EMBL/GenBank/DDBJ databases">
        <authorList>
            <person name="Waldvogel A.-M."/>
            <person name="Schoenle A."/>
        </authorList>
    </citation>
    <scope>NUCLEOTIDE SEQUENCE [LARGE SCALE GENOMIC DNA]</scope>
</reference>
<keyword evidence="2" id="KW-1185">Reference proteome</keyword>
<accession>A0AAV2MMP1</accession>